<feature type="transmembrane region" description="Helical" evidence="1">
    <location>
        <begin position="161"/>
        <end position="182"/>
    </location>
</feature>
<evidence type="ECO:0000313" key="4">
    <source>
        <dbReference type="Proteomes" id="UP000474757"/>
    </source>
</evidence>
<evidence type="ECO:0000256" key="1">
    <source>
        <dbReference type="SAM" id="Phobius"/>
    </source>
</evidence>
<keyword evidence="1" id="KW-0472">Membrane</keyword>
<dbReference type="RefSeq" id="WP_163890459.1">
    <property type="nucleotide sequence ID" value="NZ_JAAGAB010000001.1"/>
</dbReference>
<proteinExistence type="predicted"/>
<keyword evidence="2" id="KW-0732">Signal</keyword>
<feature type="chain" id="PRO_5025648374" evidence="2">
    <location>
        <begin position="20"/>
        <end position="203"/>
    </location>
</feature>
<name>A0A6B2JVP2_9RHOB</name>
<organism evidence="3 4">
    <name type="scientific">Pseudoroseicyclus tamaricis</name>
    <dbReference type="NCBI Taxonomy" id="2705421"/>
    <lineage>
        <taxon>Bacteria</taxon>
        <taxon>Pseudomonadati</taxon>
        <taxon>Pseudomonadota</taxon>
        <taxon>Alphaproteobacteria</taxon>
        <taxon>Rhodobacterales</taxon>
        <taxon>Paracoccaceae</taxon>
        <taxon>Pseudoroseicyclus</taxon>
    </lineage>
</organism>
<reference evidence="3 4" key="1">
    <citation type="submission" date="2020-02" db="EMBL/GenBank/DDBJ databases">
        <title>Pseudoroseicyclus tamarix, sp. nov., isolated from offshore sediment of a Tamarix chinensis forest.</title>
        <authorList>
            <person name="Gai Y."/>
        </authorList>
    </citation>
    <scope>NUCLEOTIDE SEQUENCE [LARGE SCALE GENOMIC DNA]</scope>
    <source>
        <strain evidence="3 4">CLL3-39</strain>
    </source>
</reference>
<evidence type="ECO:0000313" key="3">
    <source>
        <dbReference type="EMBL" id="NDV00274.1"/>
    </source>
</evidence>
<accession>A0A6B2JVP2</accession>
<keyword evidence="4" id="KW-1185">Reference proteome</keyword>
<dbReference type="Proteomes" id="UP000474757">
    <property type="component" value="Unassembled WGS sequence"/>
</dbReference>
<comment type="caution">
    <text evidence="3">The sequence shown here is derived from an EMBL/GenBank/DDBJ whole genome shotgun (WGS) entry which is preliminary data.</text>
</comment>
<dbReference type="AlphaFoldDB" id="A0A6B2JVP2"/>
<dbReference type="EMBL" id="JAAGAB010000001">
    <property type="protein sequence ID" value="NDV00274.1"/>
    <property type="molecule type" value="Genomic_DNA"/>
</dbReference>
<sequence>MMRAVLTALALLAGSPALAHNLILEAYVVGDGIEGEAFFSDGTMVGNAEIEVLGPDGAELGRTVADGGGAFRYMPSAAVDHVFRLDAGSGHVVDALVAAADLPAGLAAAEAGAETAALAPAPAAPAAETDEALAAAIDTAVARELAPLMTQLAAYRQRTDLMNLVSGIGILCGLVGLGLFLAGARMIRDLPRPTPTPLREAHA</sequence>
<keyword evidence="1" id="KW-1133">Transmembrane helix</keyword>
<feature type="signal peptide" evidence="2">
    <location>
        <begin position="1"/>
        <end position="19"/>
    </location>
</feature>
<gene>
    <name evidence="3" type="ORF">GZA08_04730</name>
</gene>
<protein>
    <submittedName>
        <fullName evidence="3">Cobalt ABC transporter permease</fullName>
    </submittedName>
</protein>
<keyword evidence="1" id="KW-0812">Transmembrane</keyword>
<evidence type="ECO:0000256" key="2">
    <source>
        <dbReference type="SAM" id="SignalP"/>
    </source>
</evidence>